<dbReference type="GO" id="GO:0008080">
    <property type="term" value="F:N-acetyltransferase activity"/>
    <property type="evidence" value="ECO:0007669"/>
    <property type="project" value="InterPro"/>
</dbReference>
<dbReference type="Pfam" id="PF00583">
    <property type="entry name" value="Acetyltransf_1"/>
    <property type="match status" value="1"/>
</dbReference>
<organism evidence="2 3">
    <name type="scientific">Bacillus mesophilus</name>
    <dbReference type="NCBI Taxonomy" id="1808955"/>
    <lineage>
        <taxon>Bacteria</taxon>
        <taxon>Bacillati</taxon>
        <taxon>Bacillota</taxon>
        <taxon>Bacilli</taxon>
        <taxon>Bacillales</taxon>
        <taxon>Bacillaceae</taxon>
        <taxon>Bacillus</taxon>
    </lineage>
</organism>
<keyword evidence="2" id="KW-0808">Transferase</keyword>
<dbReference type="NCBIfam" id="TIGR03827">
    <property type="entry name" value="GNAT_ablB"/>
    <property type="match status" value="1"/>
</dbReference>
<proteinExistence type="predicted"/>
<dbReference type="CDD" id="cd04301">
    <property type="entry name" value="NAT_SF"/>
    <property type="match status" value="1"/>
</dbReference>
<reference evidence="2 3" key="1">
    <citation type="submission" date="2020-02" db="EMBL/GenBank/DDBJ databases">
        <title>Bacillus aquiflavi sp. nov., isolated from yellow water of strong flavor Chinese baijiu in Yibin region of China.</title>
        <authorList>
            <person name="Xie J."/>
        </authorList>
    </citation>
    <scope>NUCLEOTIDE SEQUENCE [LARGE SCALE GENOMIC DNA]</scope>
    <source>
        <strain evidence="2 3">SA4</strain>
    </source>
</reference>
<dbReference type="AlphaFoldDB" id="A0A6M0QDH1"/>
<dbReference type="PROSITE" id="PS51186">
    <property type="entry name" value="GNAT"/>
    <property type="match status" value="1"/>
</dbReference>
<accession>A0A6M0QDH1</accession>
<dbReference type="InterPro" id="IPR016181">
    <property type="entry name" value="Acyl_CoA_acyltransferase"/>
</dbReference>
<dbReference type="InterPro" id="IPR000182">
    <property type="entry name" value="GNAT_dom"/>
</dbReference>
<dbReference type="RefSeq" id="WP_163182112.1">
    <property type="nucleotide sequence ID" value="NZ_JAAIWM010000018.1"/>
</dbReference>
<dbReference type="EMBL" id="JAAIWM010000018">
    <property type="protein sequence ID" value="NEY74247.1"/>
    <property type="molecule type" value="Genomic_DNA"/>
</dbReference>
<keyword evidence="3" id="KW-1185">Reference proteome</keyword>
<protein>
    <submittedName>
        <fullName evidence="2">Putative beta-lysine N-acetyltransferase</fullName>
    </submittedName>
</protein>
<feature type="domain" description="N-acetyltransferase" evidence="1">
    <location>
        <begin position="133"/>
        <end position="268"/>
    </location>
</feature>
<evidence type="ECO:0000259" key="1">
    <source>
        <dbReference type="PROSITE" id="PS51186"/>
    </source>
</evidence>
<dbReference type="SUPFAM" id="SSF55729">
    <property type="entry name" value="Acyl-CoA N-acyltransferases (Nat)"/>
    <property type="match status" value="1"/>
</dbReference>
<gene>
    <name evidence="2" type="primary">ablB</name>
    <name evidence="2" type="ORF">G4D63_21390</name>
</gene>
<dbReference type="InterPro" id="IPR022525">
    <property type="entry name" value="GNAT_AblB"/>
</dbReference>
<sequence length="284" mass="33618">METPSFYEEQKIEKDSYYLFACFDHFNARLRIMDYRGNLMDIVNDVIDLSTNHNYTKAIIYSRREHVHVFVEKGFLLEAIFEGYFHGSHAYALTMYFDPDRKYNESWVKEDEILHKVLNPTNNTMQKQLPQDYELRKAVPTDAERLSELYSEVFEIYPTPLNDPMYIQSLMKSNAIFHIIEYKGTIVSTASAYIDRPYYNAEISDCATISEHRKHGLMKHLIVSLEGELRKNRVFCVYSMARALSYGMNQALHQLEYKYKGRMTKNCYIFDKLEDMNVWVKDLS</sequence>
<evidence type="ECO:0000313" key="3">
    <source>
        <dbReference type="Proteomes" id="UP000481043"/>
    </source>
</evidence>
<name>A0A6M0QDH1_9BACI</name>
<evidence type="ECO:0000313" key="2">
    <source>
        <dbReference type="EMBL" id="NEY74247.1"/>
    </source>
</evidence>
<dbReference type="Gene3D" id="3.40.630.30">
    <property type="match status" value="1"/>
</dbReference>
<dbReference type="Proteomes" id="UP000481043">
    <property type="component" value="Unassembled WGS sequence"/>
</dbReference>
<comment type="caution">
    <text evidence="2">The sequence shown here is derived from an EMBL/GenBank/DDBJ whole genome shotgun (WGS) entry which is preliminary data.</text>
</comment>